<dbReference type="InterPro" id="IPR050967">
    <property type="entry name" value="Thiamine_Salvage_TenA"/>
</dbReference>
<reference evidence="2" key="1">
    <citation type="submission" date="2025-08" db="UniProtKB">
        <authorList>
            <consortium name="RefSeq"/>
        </authorList>
    </citation>
    <scope>IDENTIFICATION</scope>
    <source>
        <strain evidence="2">Wakin</strain>
        <tissue evidence="2">Muscle</tissue>
    </source>
</reference>
<gene>
    <name evidence="2" type="primary">LOC113047949</name>
</gene>
<accession>A0A6P6K017</accession>
<evidence type="ECO:0000313" key="2">
    <source>
        <dbReference type="RefSeq" id="XP_026065175.1"/>
    </source>
</evidence>
<dbReference type="PANTHER" id="PTHR43198:SF2">
    <property type="entry name" value="SI:CH1073-67J19.1-RELATED"/>
    <property type="match status" value="1"/>
</dbReference>
<dbReference type="RefSeq" id="XP_026065175.1">
    <property type="nucleotide sequence ID" value="XM_026209390.1"/>
</dbReference>
<evidence type="ECO:0000313" key="1">
    <source>
        <dbReference type="Proteomes" id="UP000515129"/>
    </source>
</evidence>
<dbReference type="InterPro" id="IPR016084">
    <property type="entry name" value="Haem_Oase-like_multi-hlx"/>
</dbReference>
<keyword evidence="1" id="KW-1185">Reference proteome</keyword>
<dbReference type="GeneID" id="113047949"/>
<dbReference type="AlphaFoldDB" id="A0A6P6K017"/>
<protein>
    <submittedName>
        <fullName evidence="2">Uncharacterized protein LOC113047949</fullName>
    </submittedName>
</protein>
<name>A0A6P6K017_CARAU</name>
<dbReference type="KEGG" id="caua:113047949"/>
<dbReference type="Proteomes" id="UP000515129">
    <property type="component" value="Chromosome 29"/>
</dbReference>
<dbReference type="Gene3D" id="1.20.910.10">
    <property type="entry name" value="Heme oxygenase-like"/>
    <property type="match status" value="1"/>
</dbReference>
<dbReference type="SUPFAM" id="SSF48613">
    <property type="entry name" value="Heme oxygenase-like"/>
    <property type="match status" value="1"/>
</dbReference>
<dbReference type="OrthoDB" id="6051518at2759"/>
<proteinExistence type="predicted"/>
<dbReference type="GO" id="GO:0005829">
    <property type="term" value="C:cytosol"/>
    <property type="evidence" value="ECO:0007669"/>
    <property type="project" value="TreeGrafter"/>
</dbReference>
<organism evidence="1 2">
    <name type="scientific">Carassius auratus</name>
    <name type="common">Goldfish</name>
    <dbReference type="NCBI Taxonomy" id="7957"/>
    <lineage>
        <taxon>Eukaryota</taxon>
        <taxon>Metazoa</taxon>
        <taxon>Chordata</taxon>
        <taxon>Craniata</taxon>
        <taxon>Vertebrata</taxon>
        <taxon>Euteleostomi</taxon>
        <taxon>Actinopterygii</taxon>
        <taxon>Neopterygii</taxon>
        <taxon>Teleostei</taxon>
        <taxon>Ostariophysi</taxon>
        <taxon>Cypriniformes</taxon>
        <taxon>Cyprinidae</taxon>
        <taxon>Cyprininae</taxon>
        <taxon>Carassius</taxon>
    </lineage>
</organism>
<sequence>MKTAAFLCFSFTYFRYTICNCPSNSLEMKSVEDVYEFIWESNIDIAHKTIRGDFLMQMQNGSLKAERYINFTIQDLNYVLKVADMLKKISATLTLPNNLKDFFNGRYSSYQRFGNFMLKQYFFKGEPSIEQTPAMRKYLSFYRNLMENEEPLYFAVGLLPCARLWVWLAKNLNTPSTNAYYTWKVENMGGHPEKHYRALLNKFLNTTEKVEKANAIFREQMQNEHDFFFSS</sequence>
<dbReference type="PANTHER" id="PTHR43198">
    <property type="entry name" value="BIFUNCTIONAL TH2 PROTEIN"/>
    <property type="match status" value="1"/>
</dbReference>